<evidence type="ECO:0000313" key="8">
    <source>
        <dbReference type="Proteomes" id="UP000829291"/>
    </source>
</evidence>
<sequence length="212" mass="23955">MLDVVVLFNGYSKRLSHNRTDANCTCTLIKGPKTIIVDTMTAWDRERLVEALERHNVQPRNIDYVVCTHGHADHIGNNNLFLNAEHIVGYGVHQGTIFYEKQLQDEDYQLCNGVSITATPGHTYEDVTVLVEAGTGRESVKYAITGDLFEKEEDVADPSLWKEVGTFALRKIQTSSRLRIMKYADYIIPGHGPMFRTNDALIRLLENQTDGE</sequence>
<comment type="subcellular location">
    <subcellularLocation>
        <location evidence="1">Cytoplasm</location>
        <location evidence="1">Cytosol</location>
    </subcellularLocation>
</comment>
<evidence type="ECO:0000256" key="3">
    <source>
        <dbReference type="ARBA" id="ARBA00014856"/>
    </source>
</evidence>
<dbReference type="InParanoid" id="A0A6J0BRM6"/>
<evidence type="ECO:0000256" key="6">
    <source>
        <dbReference type="ARBA" id="ARBA00045869"/>
    </source>
</evidence>
<dbReference type="Pfam" id="PF00753">
    <property type="entry name" value="Lactamase_B"/>
    <property type="match status" value="1"/>
</dbReference>
<evidence type="ECO:0000256" key="4">
    <source>
        <dbReference type="ARBA" id="ARBA00032988"/>
    </source>
</evidence>
<proteinExistence type="predicted"/>
<comment type="function">
    <text evidence="6">Endoribonuclease that catalyzes the hydrolysis of histone-coding pre-mRNA 3'-end. Involved in histone pre-mRNA processing during the S-phase of the cell cycle, which is required for entering/progressing through S-phase. Cleaves histone pre-mRNA at a major and a minor cleavage site after the 5'-ACCCA-3' and the 5'-ACCCACA-3' sequence, respectively, and located downstream of the stem-loop. May require the presence of the HDE element located at the histone pre-RNA 3'-end to avoid non-specific cleavage.</text>
</comment>
<dbReference type="FunCoup" id="A0A6J0BRM6">
    <property type="interactions" value="18"/>
</dbReference>
<dbReference type="OrthoDB" id="10250730at2759"/>
<feature type="domain" description="Metallo-beta-lactamase" evidence="7">
    <location>
        <begin position="23"/>
        <end position="191"/>
    </location>
</feature>
<organism evidence="9">
    <name type="scientific">Neodiprion lecontei</name>
    <name type="common">Redheaded pine sawfly</name>
    <dbReference type="NCBI Taxonomy" id="441921"/>
    <lineage>
        <taxon>Eukaryota</taxon>
        <taxon>Metazoa</taxon>
        <taxon>Ecdysozoa</taxon>
        <taxon>Arthropoda</taxon>
        <taxon>Hexapoda</taxon>
        <taxon>Insecta</taxon>
        <taxon>Pterygota</taxon>
        <taxon>Neoptera</taxon>
        <taxon>Endopterygota</taxon>
        <taxon>Hymenoptera</taxon>
        <taxon>Tenthredinoidea</taxon>
        <taxon>Diprionidae</taxon>
        <taxon>Diprioninae</taxon>
        <taxon>Neodiprion</taxon>
    </lineage>
</organism>
<evidence type="ECO:0000256" key="2">
    <source>
        <dbReference type="ARBA" id="ARBA00011738"/>
    </source>
</evidence>
<reference evidence="9" key="1">
    <citation type="submission" date="2025-08" db="UniProtKB">
        <authorList>
            <consortium name="RefSeq"/>
        </authorList>
    </citation>
    <scope>IDENTIFICATION</scope>
    <source>
        <tissue evidence="9">Thorax and Abdomen</tissue>
    </source>
</reference>
<name>A0A6J0BRM6_NEOLC</name>
<protein>
    <recommendedName>
        <fullName evidence="3">Metallo-beta-lactamase domain-containing protein 1</fullName>
    </recommendedName>
    <alternativeName>
        <fullName evidence="4">Endoribonuclease MBLAC1</fullName>
    </alternativeName>
</protein>
<dbReference type="GO" id="GO:0031123">
    <property type="term" value="P:RNA 3'-end processing"/>
    <property type="evidence" value="ECO:0007669"/>
    <property type="project" value="UniProtKB-ARBA"/>
</dbReference>
<dbReference type="InterPro" id="IPR036866">
    <property type="entry name" value="RibonucZ/Hydroxyglut_hydro"/>
</dbReference>
<dbReference type="GO" id="GO:0005829">
    <property type="term" value="C:cytosol"/>
    <property type="evidence" value="ECO:0007669"/>
    <property type="project" value="UniProtKB-SubCell"/>
</dbReference>
<evidence type="ECO:0000313" key="9">
    <source>
        <dbReference type="RefSeq" id="XP_015517150.1"/>
    </source>
</evidence>
<evidence type="ECO:0000256" key="1">
    <source>
        <dbReference type="ARBA" id="ARBA00004514"/>
    </source>
</evidence>
<dbReference type="GeneID" id="107222339"/>
<dbReference type="RefSeq" id="XP_015517150.1">
    <property type="nucleotide sequence ID" value="XM_015661664.2"/>
</dbReference>
<comment type="catalytic activity">
    <reaction evidence="5">
        <text>a ribonucleotidyl-ribonucleotide-RNA + H2O = a 3'-end ribonucleotide-RNA + a 5'-end 5'-phospho-ribonucleoside-RNA + H(+)</text>
        <dbReference type="Rhea" id="RHEA:68096"/>
        <dbReference type="Rhea" id="RHEA-COMP:15179"/>
        <dbReference type="Rhea" id="RHEA-COMP:17355"/>
        <dbReference type="Rhea" id="RHEA-COMP:17428"/>
        <dbReference type="ChEBI" id="CHEBI:15377"/>
        <dbReference type="ChEBI" id="CHEBI:15378"/>
        <dbReference type="ChEBI" id="CHEBI:74896"/>
        <dbReference type="ChEBI" id="CHEBI:138282"/>
        <dbReference type="ChEBI" id="CHEBI:173118"/>
    </reaction>
    <physiologicalReaction direction="left-to-right" evidence="5">
        <dbReference type="Rhea" id="RHEA:68097"/>
    </physiologicalReaction>
</comment>
<evidence type="ECO:0000256" key="5">
    <source>
        <dbReference type="ARBA" id="ARBA00044690"/>
    </source>
</evidence>
<dbReference type="InterPro" id="IPR001279">
    <property type="entry name" value="Metallo-B-lactamas"/>
</dbReference>
<dbReference type="SUPFAM" id="SSF56281">
    <property type="entry name" value="Metallo-hydrolase/oxidoreductase"/>
    <property type="match status" value="1"/>
</dbReference>
<dbReference type="PANTHER" id="PTHR23200">
    <property type="entry name" value="METALLO-BETA-LACTAMASE DOMAIN-CONTAINING PROTEIN 1"/>
    <property type="match status" value="1"/>
</dbReference>
<keyword evidence="8" id="KW-1185">Reference proteome</keyword>
<gene>
    <name evidence="9" type="primary">LOC107222339</name>
</gene>
<dbReference type="InterPro" id="IPR039344">
    <property type="entry name" value="MBLAC1"/>
</dbReference>
<evidence type="ECO:0000259" key="7">
    <source>
        <dbReference type="SMART" id="SM00849"/>
    </source>
</evidence>
<dbReference type="Gene3D" id="3.60.15.10">
    <property type="entry name" value="Ribonuclease Z/Hydroxyacylglutathione hydrolase-like"/>
    <property type="match status" value="1"/>
</dbReference>
<dbReference type="KEGG" id="nlo:107222339"/>
<dbReference type="AlphaFoldDB" id="A0A6J0BRM6"/>
<accession>A0A6J0BRM6</accession>
<dbReference type="Proteomes" id="UP000829291">
    <property type="component" value="Chromosome 5"/>
</dbReference>
<comment type="subunit">
    <text evidence="2">Homodimer.</text>
</comment>
<dbReference type="SMART" id="SM00849">
    <property type="entry name" value="Lactamase_B"/>
    <property type="match status" value="1"/>
</dbReference>
<dbReference type="CDD" id="cd07711">
    <property type="entry name" value="MBLAC1-like_MBL-fold"/>
    <property type="match status" value="1"/>
</dbReference>
<dbReference type="PANTHER" id="PTHR23200:SF48">
    <property type="entry name" value="METALLO-BETA-LACTAMASE DOMAIN-CONTAINING PROTEIN 1"/>
    <property type="match status" value="1"/>
</dbReference>